<organism evidence="1 2">
    <name type="scientific">Kingella pumchi</name>
    <dbReference type="NCBI Taxonomy" id="2779506"/>
    <lineage>
        <taxon>Bacteria</taxon>
        <taxon>Pseudomonadati</taxon>
        <taxon>Pseudomonadota</taxon>
        <taxon>Betaproteobacteria</taxon>
        <taxon>Neisseriales</taxon>
        <taxon>Neisseriaceae</taxon>
        <taxon>Kingella</taxon>
    </lineage>
</organism>
<protein>
    <submittedName>
        <fullName evidence="1">Uncharacterized protein</fullName>
    </submittedName>
</protein>
<accession>A0ABS9NJQ3</accession>
<sequence length="341" mass="39553">MGKPTVLLGMINDAAMSRTVAACLEYHGFEVVNFALDSLDFRYPNLRSRLAVLLKKTLGNRQAKKELMIELKRRQVQTAWNAHPQFDYALFIRSDIYPDSFLREVRRRSRVMVNYQWDGVARFAAAQAQIGLFDRYYAFDPADIRADSRLLPATSFYFDHDLSGLAPYNPAAPRFYFVGSHRADRLDDIRRFCRYTQQAGWQLDFHIVNPNQPEAAQDYPFDGVYFADDVPFADNLERARRSSVLVDFVISTHSGLSLRTFEALGYRKKLITTNAEIEKYDFYHPDNIFIWRGGSLDGLQAFIARPYHELPQEIYQKYSFGNWVRYVLDIEPHIKISLPAA</sequence>
<evidence type="ECO:0000313" key="2">
    <source>
        <dbReference type="Proteomes" id="UP001298424"/>
    </source>
</evidence>
<dbReference type="RefSeq" id="WP_238744930.1">
    <property type="nucleotide sequence ID" value="NZ_JAKOOW010000001.1"/>
</dbReference>
<evidence type="ECO:0000313" key="1">
    <source>
        <dbReference type="EMBL" id="MCG6503012.1"/>
    </source>
</evidence>
<dbReference type="Proteomes" id="UP001298424">
    <property type="component" value="Unassembled WGS sequence"/>
</dbReference>
<keyword evidence="2" id="KW-1185">Reference proteome</keyword>
<comment type="caution">
    <text evidence="1">The sequence shown here is derived from an EMBL/GenBank/DDBJ whole genome shotgun (WGS) entry which is preliminary data.</text>
</comment>
<dbReference type="EMBL" id="JAKOOW010000001">
    <property type="protein sequence ID" value="MCG6503012.1"/>
    <property type="molecule type" value="Genomic_DNA"/>
</dbReference>
<name>A0ABS9NJQ3_9NEIS</name>
<reference evidence="1 2" key="1">
    <citation type="submission" date="2022-02" db="EMBL/GenBank/DDBJ databases">
        <title>Genome sequence data of Kingella unionensis sp. nov. strain CICC 24913 (CCUG 75125).</title>
        <authorList>
            <person name="Xiao M."/>
        </authorList>
    </citation>
    <scope>NUCLEOTIDE SEQUENCE [LARGE SCALE GENOMIC DNA]</scope>
    <source>
        <strain evidence="1 2">CICC 24913</strain>
    </source>
</reference>
<gene>
    <name evidence="1" type="ORF">MB824_00625</name>
</gene>
<proteinExistence type="predicted"/>